<evidence type="ECO:0000313" key="2">
    <source>
        <dbReference type="Proteomes" id="UP000008370"/>
    </source>
</evidence>
<sequence length="259" mass="28696">MQASLDALSLKHLTRALTCLSKYGDDMVVYATRQHLALSATNSSLSAYCRFKYSRQFFSRYTVQEEPNWDAKDDTIRVSGQLLVKSLLSILKPATAAKSVERCELTFVEGGAAQQLDAEEGDSLESRLIVRLYCKHGVVKTHRLLLNDAANLMVPGLSNSPQESKLSVGARSLKDLLDHFPIAKGPKSDPQIIWVFNDDEVILKGLESSLDTSVKGQLATELSVSPAEFDVYDVYEPPLTVGLHLREFMVCVPLQYVSI</sequence>
<dbReference type="GO" id="GO:0030896">
    <property type="term" value="C:checkpoint clamp complex"/>
    <property type="evidence" value="ECO:0007669"/>
    <property type="project" value="InterPro"/>
</dbReference>
<name>K5VTB0_PHACS</name>
<dbReference type="GO" id="GO:0071479">
    <property type="term" value="P:cellular response to ionizing radiation"/>
    <property type="evidence" value="ECO:0007669"/>
    <property type="project" value="TreeGrafter"/>
</dbReference>
<dbReference type="EMBL" id="JH930479">
    <property type="protein sequence ID" value="EKM50030.1"/>
    <property type="molecule type" value="Genomic_DNA"/>
</dbReference>
<dbReference type="GO" id="GO:0000076">
    <property type="term" value="P:DNA replication checkpoint signaling"/>
    <property type="evidence" value="ECO:0007669"/>
    <property type="project" value="TreeGrafter"/>
</dbReference>
<dbReference type="SUPFAM" id="SSF55979">
    <property type="entry name" value="DNA clamp"/>
    <property type="match status" value="1"/>
</dbReference>
<dbReference type="GO" id="GO:0006281">
    <property type="term" value="P:DNA repair"/>
    <property type="evidence" value="ECO:0007669"/>
    <property type="project" value="TreeGrafter"/>
</dbReference>
<dbReference type="Gene3D" id="3.70.10.10">
    <property type="match status" value="1"/>
</dbReference>
<keyword evidence="2" id="KW-1185">Reference proteome</keyword>
<reference evidence="1 2" key="1">
    <citation type="journal article" date="2012" name="BMC Genomics">
        <title>Comparative genomics of the white-rot fungi, Phanerochaete carnosa and P. chrysosporium, to elucidate the genetic basis of the distinct wood types they colonize.</title>
        <authorList>
            <person name="Suzuki H."/>
            <person name="MacDonald J."/>
            <person name="Syed K."/>
            <person name="Salamov A."/>
            <person name="Hori C."/>
            <person name="Aerts A."/>
            <person name="Henrissat B."/>
            <person name="Wiebenga A."/>
            <person name="vanKuyk P.A."/>
            <person name="Barry K."/>
            <person name="Lindquist E."/>
            <person name="LaButti K."/>
            <person name="Lapidus A."/>
            <person name="Lucas S."/>
            <person name="Coutinho P."/>
            <person name="Gong Y."/>
            <person name="Samejima M."/>
            <person name="Mahadevan R."/>
            <person name="Abou-Zaid M."/>
            <person name="de Vries R.P."/>
            <person name="Igarashi K."/>
            <person name="Yadav J.S."/>
            <person name="Grigoriev I.V."/>
            <person name="Master E.R."/>
        </authorList>
    </citation>
    <scope>NUCLEOTIDE SEQUENCE [LARGE SCALE GENOMIC DNA]</scope>
    <source>
        <strain evidence="1 2">HHB-10118-sp</strain>
    </source>
</reference>
<evidence type="ECO:0008006" key="3">
    <source>
        <dbReference type="Google" id="ProtNLM"/>
    </source>
</evidence>
<dbReference type="HOGENOM" id="CLU_954911_0_0_1"/>
<dbReference type="GO" id="GO:0031573">
    <property type="term" value="P:mitotic intra-S DNA damage checkpoint signaling"/>
    <property type="evidence" value="ECO:0007669"/>
    <property type="project" value="TreeGrafter"/>
</dbReference>
<dbReference type="GeneID" id="18918839"/>
<dbReference type="InterPro" id="IPR007268">
    <property type="entry name" value="Rad9/Ddc1"/>
</dbReference>
<dbReference type="OrthoDB" id="60092at2759"/>
<dbReference type="FunCoup" id="K5VTB0">
    <property type="interactions" value="332"/>
</dbReference>
<dbReference type="RefSeq" id="XP_007401225.1">
    <property type="nucleotide sequence ID" value="XM_007401163.1"/>
</dbReference>
<gene>
    <name evidence="1" type="ORF">PHACADRAFT_264515</name>
</gene>
<dbReference type="PANTHER" id="PTHR15237">
    <property type="entry name" value="DNA REPAIR PROTEIN RAD9"/>
    <property type="match status" value="1"/>
</dbReference>
<dbReference type="STRING" id="650164.K5VTB0"/>
<organism evidence="1 2">
    <name type="scientific">Phanerochaete carnosa (strain HHB-10118-sp)</name>
    <name type="common">White-rot fungus</name>
    <name type="synonym">Peniophora carnosa</name>
    <dbReference type="NCBI Taxonomy" id="650164"/>
    <lineage>
        <taxon>Eukaryota</taxon>
        <taxon>Fungi</taxon>
        <taxon>Dikarya</taxon>
        <taxon>Basidiomycota</taxon>
        <taxon>Agaricomycotina</taxon>
        <taxon>Agaricomycetes</taxon>
        <taxon>Polyporales</taxon>
        <taxon>Phanerochaetaceae</taxon>
        <taxon>Phanerochaete</taxon>
    </lineage>
</organism>
<proteinExistence type="predicted"/>
<dbReference type="PANTHER" id="PTHR15237:SF0">
    <property type="entry name" value="CELL CYCLE CHECKPOINT CONTROL PROTEIN"/>
    <property type="match status" value="1"/>
</dbReference>
<dbReference type="AlphaFoldDB" id="K5VTB0"/>
<evidence type="ECO:0000313" key="1">
    <source>
        <dbReference type="EMBL" id="EKM50030.1"/>
    </source>
</evidence>
<dbReference type="Proteomes" id="UP000008370">
    <property type="component" value="Unassembled WGS sequence"/>
</dbReference>
<dbReference type="InterPro" id="IPR046938">
    <property type="entry name" value="DNA_clamp_sf"/>
</dbReference>
<dbReference type="Pfam" id="PF04139">
    <property type="entry name" value="Rad9"/>
    <property type="match status" value="1"/>
</dbReference>
<protein>
    <recommendedName>
        <fullName evidence="3">Checkpoint protein</fullName>
    </recommendedName>
</protein>
<dbReference type="KEGG" id="pco:PHACADRAFT_264515"/>
<accession>K5VTB0</accession>
<dbReference type="InParanoid" id="K5VTB0"/>